<dbReference type="PANTHER" id="PTHR46083:SF5">
    <property type="entry name" value="STARCH SYNTHASE 3, CHLOROPLASTIC_AMYLOPLASTIC"/>
    <property type="match status" value="1"/>
</dbReference>
<dbReference type="GO" id="GO:0019252">
    <property type="term" value="P:starch biosynthetic process"/>
    <property type="evidence" value="ECO:0007669"/>
    <property type="project" value="UniProtKB-UniPathway"/>
</dbReference>
<comment type="catalytic activity">
    <reaction evidence="1">
        <text>[(1-&gt;4)-alpha-D-glucosyl](n) + ADP-alpha-D-glucose = [(1-&gt;4)-alpha-D-glucosyl](n+1) + ADP + H(+)</text>
        <dbReference type="Rhea" id="RHEA:18189"/>
        <dbReference type="Rhea" id="RHEA-COMP:9584"/>
        <dbReference type="Rhea" id="RHEA-COMP:9587"/>
        <dbReference type="ChEBI" id="CHEBI:15378"/>
        <dbReference type="ChEBI" id="CHEBI:15444"/>
        <dbReference type="ChEBI" id="CHEBI:57498"/>
        <dbReference type="ChEBI" id="CHEBI:456216"/>
        <dbReference type="EC" id="2.4.1.21"/>
    </reaction>
</comment>
<evidence type="ECO:0000313" key="3">
    <source>
        <dbReference type="EMBL" id="PQP98705.1"/>
    </source>
</evidence>
<protein>
    <recommendedName>
        <fullName evidence="2">starch synthase</fullName>
        <ecNumber evidence="2">2.4.1.21</ecNumber>
    </recommendedName>
</protein>
<comment type="caution">
    <text evidence="3">The sequence shown here is derived from an EMBL/GenBank/DDBJ whole genome shotgun (WGS) entry which is preliminary data.</text>
</comment>
<dbReference type="OrthoDB" id="2018403at2759"/>
<evidence type="ECO:0000256" key="2">
    <source>
        <dbReference type="ARBA" id="ARBA00012588"/>
    </source>
</evidence>
<dbReference type="SUPFAM" id="SSF53756">
    <property type="entry name" value="UDP-Glycosyltransferase/glycogen phosphorylase"/>
    <property type="match status" value="1"/>
</dbReference>
<dbReference type="UniPathway" id="UPA00152"/>
<dbReference type="EC" id="2.4.1.21" evidence="2"/>
<gene>
    <name evidence="3" type="ORF">Pyn_14116</name>
</gene>
<dbReference type="Proteomes" id="UP000250321">
    <property type="component" value="Unassembled WGS sequence"/>
</dbReference>
<sequence>MIGLAPVAWLYKDHYMHYGLSKARVVFTIHNLEFGEHFIGKAVEYSDKTTTVSDTYAKEVAGNPAIAPHLYKFHGIINEIDQDIWDPYNDKFILGHIRMLKMEHMLISVLDFKLATTMFVTFDPYYSEYNCV</sequence>
<reference evidence="3 4" key="1">
    <citation type="submission" date="2018-02" db="EMBL/GenBank/DDBJ databases">
        <title>Draft genome of wild Prunus yedoensis var. nudiflora.</title>
        <authorList>
            <person name="Baek S."/>
            <person name="Kim J.-H."/>
            <person name="Choi K."/>
            <person name="Kim G.-B."/>
            <person name="Cho A."/>
            <person name="Jang H."/>
            <person name="Shin C.-H."/>
            <person name="Yu H.-J."/>
            <person name="Mun J.-H."/>
        </authorList>
    </citation>
    <scope>NUCLEOTIDE SEQUENCE [LARGE SCALE GENOMIC DNA]</scope>
    <source>
        <strain evidence="4">cv. Jeju island</strain>
        <tissue evidence="3">Leaf</tissue>
    </source>
</reference>
<evidence type="ECO:0000256" key="1">
    <source>
        <dbReference type="ARBA" id="ARBA00001478"/>
    </source>
</evidence>
<dbReference type="Gene3D" id="3.40.50.2000">
    <property type="entry name" value="Glycogen Phosphorylase B"/>
    <property type="match status" value="1"/>
</dbReference>
<organism evidence="3 4">
    <name type="scientific">Prunus yedoensis var. nudiflora</name>
    <dbReference type="NCBI Taxonomy" id="2094558"/>
    <lineage>
        <taxon>Eukaryota</taxon>
        <taxon>Viridiplantae</taxon>
        <taxon>Streptophyta</taxon>
        <taxon>Embryophyta</taxon>
        <taxon>Tracheophyta</taxon>
        <taxon>Spermatophyta</taxon>
        <taxon>Magnoliopsida</taxon>
        <taxon>eudicotyledons</taxon>
        <taxon>Gunneridae</taxon>
        <taxon>Pentapetalae</taxon>
        <taxon>rosids</taxon>
        <taxon>fabids</taxon>
        <taxon>Rosales</taxon>
        <taxon>Rosaceae</taxon>
        <taxon>Amygdaloideae</taxon>
        <taxon>Amygdaleae</taxon>
        <taxon>Prunus</taxon>
    </lineage>
</organism>
<dbReference type="GO" id="GO:0009011">
    <property type="term" value="F:alpha-1,4-glucan glucosyltransferase (ADP-glucose donor) activity"/>
    <property type="evidence" value="ECO:0007669"/>
    <property type="project" value="UniProtKB-EC"/>
</dbReference>
<proteinExistence type="predicted"/>
<name>A0A314ZA54_PRUYE</name>
<keyword evidence="4" id="KW-1185">Reference proteome</keyword>
<accession>A0A314ZA54</accession>
<dbReference type="EMBL" id="PJQY01001874">
    <property type="protein sequence ID" value="PQP98705.1"/>
    <property type="molecule type" value="Genomic_DNA"/>
</dbReference>
<dbReference type="AlphaFoldDB" id="A0A314ZA54"/>
<dbReference type="STRING" id="2094558.A0A314ZA54"/>
<dbReference type="PANTHER" id="PTHR46083">
    <property type="match status" value="1"/>
</dbReference>
<evidence type="ECO:0000313" key="4">
    <source>
        <dbReference type="Proteomes" id="UP000250321"/>
    </source>
</evidence>